<organism evidence="8 9">
    <name type="scientific">Cadophora malorum</name>
    <dbReference type="NCBI Taxonomy" id="108018"/>
    <lineage>
        <taxon>Eukaryota</taxon>
        <taxon>Fungi</taxon>
        <taxon>Dikarya</taxon>
        <taxon>Ascomycota</taxon>
        <taxon>Pezizomycotina</taxon>
        <taxon>Leotiomycetes</taxon>
        <taxon>Helotiales</taxon>
        <taxon>Ploettnerulaceae</taxon>
        <taxon>Cadophora</taxon>
    </lineage>
</organism>
<evidence type="ECO:0000256" key="5">
    <source>
        <dbReference type="SAM" id="MobiDB-lite"/>
    </source>
</evidence>
<protein>
    <recommendedName>
        <fullName evidence="10">Mid2 domain-containing protein</fullName>
    </recommendedName>
</protein>
<evidence type="ECO:0000256" key="1">
    <source>
        <dbReference type="ARBA" id="ARBA00004167"/>
    </source>
</evidence>
<sequence>MYCSFSSFGFLALAGLTTAADNNPNVTFIYPPGPGLLVNYMDTINVTYTSPFQRPLLYTFCLKPNSKTIFTKLIQHVAPKNGSSLVLIGWSDVKSCYFDLRPTNKAGNGSNSNYLSIIPTARASPILVGLNQNTTTTPTEPTNTVTITPEPSEDSSSGLSNGAKIGIGVGVALGVVVIALAFGAYLLRRRKQNKIGTGRQLLNVGNESAKSEYGMGQNEQLVQMQPMAWELQAKTPVRQMRHELPGETAFEMDSGDRTVGELSAESEVGRTHGIGRHPGINDPGNTG</sequence>
<evidence type="ECO:0008006" key="10">
    <source>
        <dbReference type="Google" id="ProtNLM"/>
    </source>
</evidence>
<evidence type="ECO:0000313" key="8">
    <source>
        <dbReference type="EMBL" id="KAG4418909.1"/>
    </source>
</evidence>
<evidence type="ECO:0000256" key="7">
    <source>
        <dbReference type="SAM" id="SignalP"/>
    </source>
</evidence>
<evidence type="ECO:0000256" key="6">
    <source>
        <dbReference type="SAM" id="Phobius"/>
    </source>
</evidence>
<accession>A0A8H7TC77</accession>
<dbReference type="Proteomes" id="UP000664132">
    <property type="component" value="Unassembled WGS sequence"/>
</dbReference>
<reference evidence="8" key="1">
    <citation type="submission" date="2021-02" db="EMBL/GenBank/DDBJ databases">
        <title>Genome sequence Cadophora malorum strain M34.</title>
        <authorList>
            <person name="Stefanovic E."/>
            <person name="Vu D."/>
            <person name="Scully C."/>
            <person name="Dijksterhuis J."/>
            <person name="Roader J."/>
            <person name="Houbraken J."/>
        </authorList>
    </citation>
    <scope>NUCLEOTIDE SEQUENCE</scope>
    <source>
        <strain evidence="8">M34</strain>
    </source>
</reference>
<comment type="caution">
    <text evidence="8">The sequence shown here is derived from an EMBL/GenBank/DDBJ whole genome shotgun (WGS) entry which is preliminary data.</text>
</comment>
<gene>
    <name evidence="8" type="ORF">IFR04_007945</name>
</gene>
<keyword evidence="7" id="KW-0732">Signal</keyword>
<dbReference type="InterPro" id="IPR051694">
    <property type="entry name" value="Immunoregulatory_rcpt-like"/>
</dbReference>
<feature type="chain" id="PRO_5034834026" description="Mid2 domain-containing protein" evidence="7">
    <location>
        <begin position="20"/>
        <end position="287"/>
    </location>
</feature>
<keyword evidence="2 6" id="KW-0812">Transmembrane</keyword>
<evidence type="ECO:0000256" key="4">
    <source>
        <dbReference type="ARBA" id="ARBA00023136"/>
    </source>
</evidence>
<dbReference type="OrthoDB" id="5367645at2759"/>
<name>A0A8H7TC77_9HELO</name>
<dbReference type="GO" id="GO:0071944">
    <property type="term" value="C:cell periphery"/>
    <property type="evidence" value="ECO:0007669"/>
    <property type="project" value="UniProtKB-ARBA"/>
</dbReference>
<feature type="transmembrane region" description="Helical" evidence="6">
    <location>
        <begin position="165"/>
        <end position="187"/>
    </location>
</feature>
<dbReference type="PANTHER" id="PTHR15549">
    <property type="entry name" value="PAIRED IMMUNOGLOBULIN-LIKE TYPE 2 RECEPTOR"/>
    <property type="match status" value="1"/>
</dbReference>
<proteinExistence type="predicted"/>
<dbReference type="GO" id="GO:0016020">
    <property type="term" value="C:membrane"/>
    <property type="evidence" value="ECO:0007669"/>
    <property type="project" value="UniProtKB-SubCell"/>
</dbReference>
<comment type="subcellular location">
    <subcellularLocation>
        <location evidence="1">Membrane</location>
        <topology evidence="1">Single-pass membrane protein</topology>
    </subcellularLocation>
</comment>
<evidence type="ECO:0000256" key="3">
    <source>
        <dbReference type="ARBA" id="ARBA00022989"/>
    </source>
</evidence>
<evidence type="ECO:0000313" key="9">
    <source>
        <dbReference type="Proteomes" id="UP000664132"/>
    </source>
</evidence>
<feature type="signal peptide" evidence="7">
    <location>
        <begin position="1"/>
        <end position="19"/>
    </location>
</feature>
<keyword evidence="9" id="KW-1185">Reference proteome</keyword>
<feature type="region of interest" description="Disordered" evidence="5">
    <location>
        <begin position="131"/>
        <end position="158"/>
    </location>
</feature>
<evidence type="ECO:0000256" key="2">
    <source>
        <dbReference type="ARBA" id="ARBA00022692"/>
    </source>
</evidence>
<keyword evidence="3 6" id="KW-1133">Transmembrane helix</keyword>
<feature type="compositionally biased region" description="Low complexity" evidence="5">
    <location>
        <begin position="133"/>
        <end position="150"/>
    </location>
</feature>
<dbReference type="PANTHER" id="PTHR15549:SF26">
    <property type="entry name" value="AXIAL BUDDING PATTERN PROTEIN 2-RELATED"/>
    <property type="match status" value="1"/>
</dbReference>
<dbReference type="EMBL" id="JAFJYH010000117">
    <property type="protein sequence ID" value="KAG4418909.1"/>
    <property type="molecule type" value="Genomic_DNA"/>
</dbReference>
<dbReference type="AlphaFoldDB" id="A0A8H7TC77"/>
<keyword evidence="4 6" id="KW-0472">Membrane</keyword>